<name>D6Z9X7_SEGRD</name>
<keyword evidence="3 6" id="KW-0812">Transmembrane</keyword>
<gene>
    <name evidence="8" type="ordered locus">Srot_2195</name>
</gene>
<feature type="transmembrane region" description="Helical" evidence="6">
    <location>
        <begin position="224"/>
        <end position="243"/>
    </location>
</feature>
<dbReference type="Proteomes" id="UP000002247">
    <property type="component" value="Chromosome"/>
</dbReference>
<dbReference type="AlphaFoldDB" id="D6Z9X7"/>
<dbReference type="RefSeq" id="WP_013139097.1">
    <property type="nucleotide sequence ID" value="NC_014168.1"/>
</dbReference>
<keyword evidence="4 6" id="KW-1133">Transmembrane helix</keyword>
<dbReference type="InterPro" id="IPR050638">
    <property type="entry name" value="AA-Vitamin_Transporters"/>
</dbReference>
<evidence type="ECO:0000256" key="6">
    <source>
        <dbReference type="SAM" id="Phobius"/>
    </source>
</evidence>
<comment type="subcellular location">
    <subcellularLocation>
        <location evidence="1">Membrane</location>
        <topology evidence="1">Multi-pass membrane protein</topology>
    </subcellularLocation>
</comment>
<accession>D6Z9X7</accession>
<dbReference type="HOGENOM" id="CLU_033863_10_0_11"/>
<feature type="transmembrane region" description="Helical" evidence="6">
    <location>
        <begin position="113"/>
        <end position="131"/>
    </location>
</feature>
<evidence type="ECO:0000256" key="5">
    <source>
        <dbReference type="ARBA" id="ARBA00023136"/>
    </source>
</evidence>
<evidence type="ECO:0000256" key="2">
    <source>
        <dbReference type="ARBA" id="ARBA00007362"/>
    </source>
</evidence>
<dbReference type="InterPro" id="IPR000620">
    <property type="entry name" value="EamA_dom"/>
</dbReference>
<feature type="transmembrane region" description="Helical" evidence="6">
    <location>
        <begin position="255"/>
        <end position="274"/>
    </location>
</feature>
<evidence type="ECO:0000313" key="9">
    <source>
        <dbReference type="Proteomes" id="UP000002247"/>
    </source>
</evidence>
<feature type="transmembrane region" description="Helical" evidence="6">
    <location>
        <begin position="49"/>
        <end position="69"/>
    </location>
</feature>
<evidence type="ECO:0000259" key="7">
    <source>
        <dbReference type="Pfam" id="PF00892"/>
    </source>
</evidence>
<sequence length="307" mass="31637">MPAQQEIAARPQTKPRRLVFAEAAQGPLLVVSWSSAFVAGVIGTKAGTPLLLCCLRFTFAALIVGALALVMRSKWPTGRTLLHTVVAGVFMHAVQFCGFYYGMAHGLGGGVSALIQGLSSMIVIVLAALTLGDRLTSAGWAGFVIGVFGVVVAIEDRLALSPVAVASAFLGLVGITVGTYWQKRFVSGVDVFSGTAVQLAASAPLGLAATLLFEHPQVSDPARFGAAVLWIVIVNSVGVFLLLNHMLRTLPASSVSTLFLAVPAVTSLLSWVVAGQTMSKQAVVGLVIGGFGAALAVLAGRRGRAAA</sequence>
<feature type="transmembrane region" description="Helical" evidence="6">
    <location>
        <begin position="280"/>
        <end position="300"/>
    </location>
</feature>
<feature type="domain" description="EamA" evidence="7">
    <location>
        <begin position="166"/>
        <end position="297"/>
    </location>
</feature>
<feature type="transmembrane region" description="Helical" evidence="6">
    <location>
        <begin position="188"/>
        <end position="212"/>
    </location>
</feature>
<evidence type="ECO:0000256" key="3">
    <source>
        <dbReference type="ARBA" id="ARBA00022692"/>
    </source>
</evidence>
<dbReference type="PANTHER" id="PTHR32322">
    <property type="entry name" value="INNER MEMBRANE TRANSPORTER"/>
    <property type="match status" value="1"/>
</dbReference>
<dbReference type="Pfam" id="PF00892">
    <property type="entry name" value="EamA"/>
    <property type="match status" value="2"/>
</dbReference>
<dbReference type="STRING" id="640132.Srot_2195"/>
<dbReference type="InterPro" id="IPR037185">
    <property type="entry name" value="EmrE-like"/>
</dbReference>
<dbReference type="GO" id="GO:0016020">
    <property type="term" value="C:membrane"/>
    <property type="evidence" value="ECO:0007669"/>
    <property type="project" value="UniProtKB-SubCell"/>
</dbReference>
<feature type="transmembrane region" description="Helical" evidence="6">
    <location>
        <begin position="160"/>
        <end position="181"/>
    </location>
</feature>
<dbReference type="PANTHER" id="PTHR32322:SF2">
    <property type="entry name" value="EAMA DOMAIN-CONTAINING PROTEIN"/>
    <property type="match status" value="1"/>
</dbReference>
<feature type="transmembrane region" description="Helical" evidence="6">
    <location>
        <begin position="20"/>
        <end position="43"/>
    </location>
</feature>
<organism evidence="8 9">
    <name type="scientific">Segniliparus rotundus (strain ATCC BAA-972 / CDC 1076 / CIP 108378 / DSM 44985 / JCM 13578)</name>
    <dbReference type="NCBI Taxonomy" id="640132"/>
    <lineage>
        <taxon>Bacteria</taxon>
        <taxon>Bacillati</taxon>
        <taxon>Actinomycetota</taxon>
        <taxon>Actinomycetes</taxon>
        <taxon>Mycobacteriales</taxon>
        <taxon>Segniliparaceae</taxon>
        <taxon>Segniliparus</taxon>
    </lineage>
</organism>
<keyword evidence="9" id="KW-1185">Reference proteome</keyword>
<proteinExistence type="inferred from homology"/>
<protein>
    <recommendedName>
        <fullName evidence="7">EamA domain-containing protein</fullName>
    </recommendedName>
</protein>
<dbReference type="eggNOG" id="COG0697">
    <property type="taxonomic scope" value="Bacteria"/>
</dbReference>
<dbReference type="EMBL" id="CP001958">
    <property type="protein sequence ID" value="ADG98647.1"/>
    <property type="molecule type" value="Genomic_DNA"/>
</dbReference>
<evidence type="ECO:0000256" key="4">
    <source>
        <dbReference type="ARBA" id="ARBA00022989"/>
    </source>
</evidence>
<reference evidence="8 9" key="1">
    <citation type="journal article" date="2010" name="Stand. Genomic Sci.">
        <title>Complete genome sequence of Segniliparus rotundus type strain (CDC 1076).</title>
        <authorList>
            <person name="Sikorski J."/>
            <person name="Lapidus A."/>
            <person name="Copeland A."/>
            <person name="Misra M."/>
            <person name="Glavina Del Rio T."/>
            <person name="Nolan M."/>
            <person name="Lucas S."/>
            <person name="Chen F."/>
            <person name="Tice H."/>
            <person name="Cheng J.F."/>
            <person name="Jando M."/>
            <person name="Schneider S."/>
            <person name="Bruce D."/>
            <person name="Goodwin L."/>
            <person name="Pitluck S."/>
            <person name="Liolios K."/>
            <person name="Mikhailova N."/>
            <person name="Pati A."/>
            <person name="Ivanova N."/>
            <person name="Mavromatis K."/>
            <person name="Chen A."/>
            <person name="Palaniappan K."/>
            <person name="Chertkov O."/>
            <person name="Land M."/>
            <person name="Hauser L."/>
            <person name="Chang Y.J."/>
            <person name="Jeffries C.D."/>
            <person name="Brettin T."/>
            <person name="Detter J.C."/>
            <person name="Han C."/>
            <person name="Rohde M."/>
            <person name="Goker M."/>
            <person name="Bristow J."/>
            <person name="Eisen J.A."/>
            <person name="Markowitz V."/>
            <person name="Hugenholtz P."/>
            <person name="Kyrpides N.C."/>
            <person name="Klenk H.P."/>
        </authorList>
    </citation>
    <scope>NUCLEOTIDE SEQUENCE [LARGE SCALE GENOMIC DNA]</scope>
    <source>
        <strain evidence="9">ATCC BAA-972 / CDC 1076 / CIP 108378 / DSM 44985 / JCM 13578</strain>
    </source>
</reference>
<feature type="domain" description="EamA" evidence="7">
    <location>
        <begin position="28"/>
        <end position="153"/>
    </location>
</feature>
<feature type="transmembrane region" description="Helical" evidence="6">
    <location>
        <begin position="138"/>
        <end position="154"/>
    </location>
</feature>
<comment type="similarity">
    <text evidence="2">Belongs to the EamA transporter family.</text>
</comment>
<evidence type="ECO:0000313" key="8">
    <source>
        <dbReference type="EMBL" id="ADG98647.1"/>
    </source>
</evidence>
<dbReference type="SUPFAM" id="SSF103481">
    <property type="entry name" value="Multidrug resistance efflux transporter EmrE"/>
    <property type="match status" value="2"/>
</dbReference>
<dbReference type="KEGG" id="srt:Srot_2195"/>
<feature type="transmembrane region" description="Helical" evidence="6">
    <location>
        <begin position="81"/>
        <end position="101"/>
    </location>
</feature>
<keyword evidence="5 6" id="KW-0472">Membrane</keyword>
<evidence type="ECO:0000256" key="1">
    <source>
        <dbReference type="ARBA" id="ARBA00004141"/>
    </source>
</evidence>